<dbReference type="InterPro" id="IPR020904">
    <property type="entry name" value="Sc_DH/Rdtase_CS"/>
</dbReference>
<reference evidence="3 4" key="1">
    <citation type="journal article" date="2015" name="Genome Announc.">
        <title>Genome Sequence of Lactobacillus curieae CCTCC M 2011381T, a Novel Producer of Gamma-aminobutyric Acid.</title>
        <authorList>
            <person name="Wang Y."/>
            <person name="Wang Y."/>
            <person name="Lang C."/>
            <person name="Wei D."/>
            <person name="Xu P."/>
            <person name="Xie J."/>
        </authorList>
    </citation>
    <scope>NUCLEOTIDE SEQUENCE [LARGE SCALE GENOMIC DNA]</scope>
    <source>
        <strain evidence="3 4">CCTCC M 2011381</strain>
    </source>
</reference>
<evidence type="ECO:0000313" key="3">
    <source>
        <dbReference type="EMBL" id="AQW20968.1"/>
    </source>
</evidence>
<dbReference type="PRINTS" id="PR00080">
    <property type="entry name" value="SDRFAMILY"/>
</dbReference>
<comment type="similarity">
    <text evidence="1">Belongs to the short-chain dehydrogenases/reductases (SDR) family.</text>
</comment>
<dbReference type="FunFam" id="3.40.50.720:FF:000084">
    <property type="entry name" value="Short-chain dehydrogenase reductase"/>
    <property type="match status" value="1"/>
</dbReference>
<dbReference type="Gene3D" id="3.40.50.720">
    <property type="entry name" value="NAD(P)-binding Rossmann-like Domain"/>
    <property type="match status" value="1"/>
</dbReference>
<dbReference type="GO" id="GO:0008206">
    <property type="term" value="P:bile acid metabolic process"/>
    <property type="evidence" value="ECO:0007669"/>
    <property type="project" value="UniProtKB-ARBA"/>
</dbReference>
<keyword evidence="2" id="KW-0560">Oxidoreductase</keyword>
<dbReference type="EMBL" id="CP018906">
    <property type="protein sequence ID" value="AQW20968.1"/>
    <property type="molecule type" value="Genomic_DNA"/>
</dbReference>
<dbReference type="OrthoDB" id="9805904at2"/>
<dbReference type="PANTHER" id="PTHR42760">
    <property type="entry name" value="SHORT-CHAIN DEHYDROGENASES/REDUCTASES FAMILY MEMBER"/>
    <property type="match status" value="1"/>
</dbReference>
<dbReference type="Pfam" id="PF13561">
    <property type="entry name" value="adh_short_C2"/>
    <property type="match status" value="1"/>
</dbReference>
<protein>
    <submittedName>
        <fullName evidence="3">3-beta hydroxysteroid dehydrogenase</fullName>
    </submittedName>
</protein>
<dbReference type="InterPro" id="IPR002347">
    <property type="entry name" value="SDR_fam"/>
</dbReference>
<evidence type="ECO:0000313" key="4">
    <source>
        <dbReference type="Proteomes" id="UP000030361"/>
    </source>
</evidence>
<gene>
    <name evidence="3" type="ORF">PL11_003070</name>
</gene>
<dbReference type="RefSeq" id="WP_035166293.1">
    <property type="nucleotide sequence ID" value="NZ_CP018906.1"/>
</dbReference>
<proteinExistence type="inferred from homology"/>
<sequence length="248" mass="26218">MTDRLKDKVAIITGGVAGIGLGIAECYVREGAKVVLTANHNVDGGKAAVEKFGEDNALFVQQDVSQEADWEKVIEETMNKFGKVDIVVNNAGVPPVQVPINQLDMKDWNRIISINLTGTFLGIKHGMNAMLKSGGGSIINISSIEGFVGVPTGGPYNASKGGVRAMTKAAALDATTGDYNIRVNSVHPGFIDTPILPEESRKQLASITPMKHIGDPQDIGELCIYLGSAESKFATGSEFVVDGGFIAQ</sequence>
<dbReference type="InterPro" id="IPR036291">
    <property type="entry name" value="NAD(P)-bd_dom_sf"/>
</dbReference>
<evidence type="ECO:0000256" key="1">
    <source>
        <dbReference type="ARBA" id="ARBA00006484"/>
    </source>
</evidence>
<organism evidence="3 4">
    <name type="scientific">Lentilactobacillus curieae</name>
    <dbReference type="NCBI Taxonomy" id="1138822"/>
    <lineage>
        <taxon>Bacteria</taxon>
        <taxon>Bacillati</taxon>
        <taxon>Bacillota</taxon>
        <taxon>Bacilli</taxon>
        <taxon>Lactobacillales</taxon>
        <taxon>Lactobacillaceae</taxon>
        <taxon>Lentilactobacillus</taxon>
    </lineage>
</organism>
<accession>A0A1S6QH82</accession>
<evidence type="ECO:0000256" key="2">
    <source>
        <dbReference type="ARBA" id="ARBA00023002"/>
    </source>
</evidence>
<dbReference type="GO" id="GO:0016616">
    <property type="term" value="F:oxidoreductase activity, acting on the CH-OH group of donors, NAD or NADP as acceptor"/>
    <property type="evidence" value="ECO:0007669"/>
    <property type="project" value="TreeGrafter"/>
</dbReference>
<dbReference type="Proteomes" id="UP000030361">
    <property type="component" value="Chromosome"/>
</dbReference>
<dbReference type="eggNOG" id="COG1028">
    <property type="taxonomic scope" value="Bacteria"/>
</dbReference>
<dbReference type="PRINTS" id="PR00081">
    <property type="entry name" value="GDHRDH"/>
</dbReference>
<dbReference type="SUPFAM" id="SSF51735">
    <property type="entry name" value="NAD(P)-binding Rossmann-fold domains"/>
    <property type="match status" value="1"/>
</dbReference>
<dbReference type="AlphaFoldDB" id="A0A1S6QH82"/>
<name>A0A1S6QH82_9LACO</name>
<dbReference type="NCBIfam" id="NF005559">
    <property type="entry name" value="PRK07231.1"/>
    <property type="match status" value="1"/>
</dbReference>
<dbReference type="PROSITE" id="PS00061">
    <property type="entry name" value="ADH_SHORT"/>
    <property type="match status" value="1"/>
</dbReference>
<dbReference type="KEGG" id="lcu:PL11_003070"/>
<keyword evidence="4" id="KW-1185">Reference proteome</keyword>